<reference evidence="1" key="1">
    <citation type="journal article" date="2021" name="Proc. Natl. Acad. Sci. U.S.A.">
        <title>Three genomes in the algal genus Volvox reveal the fate of a haploid sex-determining region after a transition to homothallism.</title>
        <authorList>
            <person name="Yamamoto K."/>
            <person name="Hamaji T."/>
            <person name="Kawai-Toyooka H."/>
            <person name="Matsuzaki R."/>
            <person name="Takahashi F."/>
            <person name="Nishimura Y."/>
            <person name="Kawachi M."/>
            <person name="Noguchi H."/>
            <person name="Minakuchi Y."/>
            <person name="Umen J.G."/>
            <person name="Toyoda A."/>
            <person name="Nozaki H."/>
        </authorList>
    </citation>
    <scope>NUCLEOTIDE SEQUENCE</scope>
    <source>
        <strain evidence="2">NIES-3785</strain>
        <strain evidence="1">NIES-3786</strain>
    </source>
</reference>
<sequence length="329" mass="36073">MSHSCAEVPHILRTPYVLVAGGALVGKSRLCQGIIGLEEPPTDTCTSWTIRTKYYTAKVELREEHEDSVDTNITSSPPEALILVFNLAAPSTFEWVQSFIGRPGLETVEVKLLCGTHADALLTSDKNSDDLEAGLLPESFQNAADWSIQNGFEFIICCPMFPALDAVLAIDGSRQGIARVVEALHAHSWPNLDMVQPGPRGPCNGATHEARYDASRPVDDATTKALGHFLCLQARNASERRGSKHFGLHQQLGDEEQYEDGQQNECDAQASHAERVLDGLESLMEEMNGHKSRLATLSDDERREQAASLALRMLKVLEFGNEDSSSDED</sequence>
<name>A0A8J4CB92_9CHLO</name>
<dbReference type="PANTHER" id="PTHR14659">
    <property type="entry name" value="ALPHA- AND GAMMA-ADAPTIN-BINDING PROTEIN P34"/>
    <property type="match status" value="1"/>
</dbReference>
<evidence type="ECO:0000313" key="3">
    <source>
        <dbReference type="Proteomes" id="UP000747110"/>
    </source>
</evidence>
<keyword evidence="3" id="KW-1185">Reference proteome</keyword>
<dbReference type="Gene3D" id="3.40.50.11960">
    <property type="match status" value="1"/>
</dbReference>
<dbReference type="EMBL" id="BNCQ01000013">
    <property type="protein sequence ID" value="GIM03174.1"/>
    <property type="molecule type" value="Genomic_DNA"/>
</dbReference>
<dbReference type="OrthoDB" id="10261384at2759"/>
<evidence type="ECO:0000313" key="1">
    <source>
        <dbReference type="EMBL" id="GIL75299.1"/>
    </source>
</evidence>
<dbReference type="AlphaFoldDB" id="A0A8J4CB92"/>
<dbReference type="EMBL" id="BNCP01000007">
    <property type="protein sequence ID" value="GIL75299.1"/>
    <property type="molecule type" value="Genomic_DNA"/>
</dbReference>
<evidence type="ECO:0000313" key="2">
    <source>
        <dbReference type="EMBL" id="GIM03174.1"/>
    </source>
</evidence>
<dbReference type="PANTHER" id="PTHR14659:SF1">
    <property type="entry name" value="ALPHA- AND GAMMA-ADAPTIN-BINDING PROTEIN P34"/>
    <property type="match status" value="1"/>
</dbReference>
<gene>
    <name evidence="1" type="ORF">Vretifemale_5119</name>
    <name evidence="2" type="ORF">Vretimale_7989</name>
</gene>
<comment type="caution">
    <text evidence="1">The sequence shown here is derived from an EMBL/GenBank/DDBJ whole genome shotgun (WGS) entry which is preliminary data.</text>
</comment>
<proteinExistence type="predicted"/>
<dbReference type="InterPro" id="IPR019341">
    <property type="entry name" value="Alpha/Gamma-adaptin-bd_p34"/>
</dbReference>
<accession>A0A8J4CB92</accession>
<dbReference type="Proteomes" id="UP000722791">
    <property type="component" value="Unassembled WGS sequence"/>
</dbReference>
<dbReference type="Pfam" id="PF10199">
    <property type="entry name" value="Adaptin_binding"/>
    <property type="match status" value="1"/>
</dbReference>
<protein>
    <submittedName>
        <fullName evidence="1">Uncharacterized protein</fullName>
    </submittedName>
</protein>
<dbReference type="Proteomes" id="UP000747110">
    <property type="component" value="Unassembled WGS sequence"/>
</dbReference>
<organism evidence="1 3">
    <name type="scientific">Volvox reticuliferus</name>
    <dbReference type="NCBI Taxonomy" id="1737510"/>
    <lineage>
        <taxon>Eukaryota</taxon>
        <taxon>Viridiplantae</taxon>
        <taxon>Chlorophyta</taxon>
        <taxon>core chlorophytes</taxon>
        <taxon>Chlorophyceae</taxon>
        <taxon>CS clade</taxon>
        <taxon>Chlamydomonadales</taxon>
        <taxon>Volvocaceae</taxon>
        <taxon>Volvox</taxon>
    </lineage>
</organism>